<protein>
    <submittedName>
        <fullName evidence="1">Uncharacterized protein</fullName>
    </submittedName>
</protein>
<organism evidence="1 2">
    <name type="scientific">Catenuloplanes atrovinosus</name>
    <dbReference type="NCBI Taxonomy" id="137266"/>
    <lineage>
        <taxon>Bacteria</taxon>
        <taxon>Bacillati</taxon>
        <taxon>Actinomycetota</taxon>
        <taxon>Actinomycetes</taxon>
        <taxon>Micromonosporales</taxon>
        <taxon>Micromonosporaceae</taxon>
        <taxon>Catenuloplanes</taxon>
    </lineage>
</organism>
<keyword evidence="2" id="KW-1185">Reference proteome</keyword>
<dbReference type="EMBL" id="JAVDYB010000001">
    <property type="protein sequence ID" value="MDR7276022.1"/>
    <property type="molecule type" value="Genomic_DNA"/>
</dbReference>
<reference evidence="1" key="1">
    <citation type="submission" date="2023-07" db="EMBL/GenBank/DDBJ databases">
        <title>Sequencing the genomes of 1000 actinobacteria strains.</title>
        <authorList>
            <person name="Klenk H.-P."/>
        </authorList>
    </citation>
    <scope>NUCLEOTIDE SEQUENCE</scope>
    <source>
        <strain evidence="1">DSM 44707</strain>
    </source>
</reference>
<gene>
    <name evidence="1" type="ORF">J2S41_002800</name>
</gene>
<dbReference type="AlphaFoldDB" id="A0AAE3YMX4"/>
<dbReference type="RefSeq" id="WP_310367754.1">
    <property type="nucleotide sequence ID" value="NZ_JAVDYB010000001.1"/>
</dbReference>
<dbReference type="Proteomes" id="UP001183643">
    <property type="component" value="Unassembled WGS sequence"/>
</dbReference>
<comment type="caution">
    <text evidence="1">The sequence shown here is derived from an EMBL/GenBank/DDBJ whole genome shotgun (WGS) entry which is preliminary data.</text>
</comment>
<evidence type="ECO:0000313" key="1">
    <source>
        <dbReference type="EMBL" id="MDR7276022.1"/>
    </source>
</evidence>
<accession>A0AAE3YMX4</accession>
<name>A0AAE3YMX4_9ACTN</name>
<sequence>MESAPVMAAPPQTVHDRDGFLVWHSGFVLSPHGDLVTLLEVSSRSGHDFLTDPAWDLMAREEFPVRATARAGDGPEIAGSVSEKITKRGVFETVRFRGFGTRIPDGSVAEFVILPLAIEFTVPLDGLRAP</sequence>
<proteinExistence type="predicted"/>
<evidence type="ECO:0000313" key="2">
    <source>
        <dbReference type="Proteomes" id="UP001183643"/>
    </source>
</evidence>